<name>A0ABR9YHG0_9PROT</name>
<keyword evidence="3" id="KW-1185">Reference proteome</keyword>
<reference evidence="2 3" key="2">
    <citation type="submission" date="2020-11" db="EMBL/GenBank/DDBJ databases">
        <title>Description of novel Gluconobacter species.</title>
        <authorList>
            <person name="Cleenwerck I."/>
            <person name="Cnockaert M."/>
            <person name="Borremans W."/>
            <person name="Wieme A.D."/>
            <person name="De Vuyst L."/>
            <person name="Vandamme P."/>
        </authorList>
    </citation>
    <scope>NUCLEOTIDE SEQUENCE [LARGE SCALE GENOMIC DNA]</scope>
    <source>
        <strain evidence="2 3">R-71646</strain>
    </source>
</reference>
<accession>A0ABR9YHG0</accession>
<dbReference type="Proteomes" id="UP000644588">
    <property type="component" value="Unassembled WGS sequence"/>
</dbReference>
<evidence type="ECO:0008006" key="4">
    <source>
        <dbReference type="Google" id="ProtNLM"/>
    </source>
</evidence>
<protein>
    <recommendedName>
        <fullName evidence="4">Lipoprotein</fullName>
    </recommendedName>
</protein>
<comment type="caution">
    <text evidence="2">The sequence shown here is derived from an EMBL/GenBank/DDBJ whole genome shotgun (WGS) entry which is preliminary data.</text>
</comment>
<dbReference type="PROSITE" id="PS51257">
    <property type="entry name" value="PROKAR_LIPOPROTEIN"/>
    <property type="match status" value="1"/>
</dbReference>
<dbReference type="EMBL" id="JABCQF010000001">
    <property type="protein sequence ID" value="MBF0881224.1"/>
    <property type="molecule type" value="Genomic_DNA"/>
</dbReference>
<organism evidence="2 3">
    <name type="scientific">Gluconobacter potus</name>
    <dbReference type="NCBI Taxonomy" id="2724927"/>
    <lineage>
        <taxon>Bacteria</taxon>
        <taxon>Pseudomonadati</taxon>
        <taxon>Pseudomonadota</taxon>
        <taxon>Alphaproteobacteria</taxon>
        <taxon>Acetobacterales</taxon>
        <taxon>Acetobacteraceae</taxon>
        <taxon>Gluconobacter</taxon>
    </lineage>
</organism>
<reference evidence="3" key="1">
    <citation type="submission" date="2020-04" db="EMBL/GenBank/DDBJ databases">
        <title>Description of novel Gluconacetobacter.</title>
        <authorList>
            <person name="Sombolestani A."/>
        </authorList>
    </citation>
    <scope>NUCLEOTIDE SEQUENCE [LARGE SCALE GENOMIC DNA]</scope>
    <source>
        <strain evidence="3">R-71646</strain>
    </source>
</reference>
<evidence type="ECO:0000313" key="2">
    <source>
        <dbReference type="EMBL" id="MBF0881224.1"/>
    </source>
</evidence>
<keyword evidence="1" id="KW-0732">Signal</keyword>
<evidence type="ECO:0000313" key="3">
    <source>
        <dbReference type="Proteomes" id="UP000644588"/>
    </source>
</evidence>
<feature type="chain" id="PRO_5046935218" description="Lipoprotein" evidence="1">
    <location>
        <begin position="27"/>
        <end position="144"/>
    </location>
</feature>
<gene>
    <name evidence="2" type="ORF">HKD31_00495</name>
</gene>
<feature type="signal peptide" evidence="1">
    <location>
        <begin position="1"/>
        <end position="26"/>
    </location>
</feature>
<sequence length="144" mass="15484">MPRPTFPATILLAPLLMMGGCASRTALSPDFEKTLSRNQQGHPFSPARNSVAFLGEPDLSSATPANLVGTLHYCLQNAMLTENETGSTTAPVQNDRAYATGKQGILQALSLRTGQREQYALPSMPTPLRQTVCTSVASRLRQPI</sequence>
<dbReference type="RefSeq" id="WP_194263997.1">
    <property type="nucleotide sequence ID" value="NZ_JABCQF010000001.1"/>
</dbReference>
<evidence type="ECO:0000256" key="1">
    <source>
        <dbReference type="SAM" id="SignalP"/>
    </source>
</evidence>
<proteinExistence type="predicted"/>